<dbReference type="PROSITE" id="PS00873">
    <property type="entry name" value="NA_ALANINE_SYMP"/>
    <property type="match status" value="1"/>
</dbReference>
<evidence type="ECO:0000256" key="7">
    <source>
        <dbReference type="ARBA" id="ARBA00022989"/>
    </source>
</evidence>
<dbReference type="AlphaFoldDB" id="A0A179B3G4"/>
<name>A0A179B3G4_9ACTO</name>
<keyword evidence="3 9" id="KW-0813">Transport</keyword>
<feature type="transmembrane region" description="Helical" evidence="9">
    <location>
        <begin position="179"/>
        <end position="197"/>
    </location>
</feature>
<dbReference type="Proteomes" id="UP000078368">
    <property type="component" value="Unassembled WGS sequence"/>
</dbReference>
<dbReference type="FunFam" id="1.20.1740.10:FF:000004">
    <property type="entry name" value="Sodium:alanine symporter family protein"/>
    <property type="match status" value="1"/>
</dbReference>
<dbReference type="NCBIfam" id="TIGR00835">
    <property type="entry name" value="agcS"/>
    <property type="match status" value="1"/>
</dbReference>
<keyword evidence="4 9" id="KW-1003">Cell membrane</keyword>
<dbReference type="STRING" id="1823756.A4H34_01525"/>
<evidence type="ECO:0000256" key="1">
    <source>
        <dbReference type="ARBA" id="ARBA00004651"/>
    </source>
</evidence>
<dbReference type="GO" id="GO:0005283">
    <property type="term" value="F:amino acid:sodium symporter activity"/>
    <property type="evidence" value="ECO:0007669"/>
    <property type="project" value="InterPro"/>
</dbReference>
<feature type="transmembrane region" description="Helical" evidence="9">
    <location>
        <begin position="71"/>
        <end position="90"/>
    </location>
</feature>
<dbReference type="Gene3D" id="1.20.1740.10">
    <property type="entry name" value="Amino acid/polyamine transporter I"/>
    <property type="match status" value="1"/>
</dbReference>
<feature type="transmembrane region" description="Helical" evidence="9">
    <location>
        <begin position="250"/>
        <end position="266"/>
    </location>
</feature>
<evidence type="ECO:0000256" key="2">
    <source>
        <dbReference type="ARBA" id="ARBA00009261"/>
    </source>
</evidence>
<feature type="transmembrane region" description="Helical" evidence="9">
    <location>
        <begin position="145"/>
        <end position="164"/>
    </location>
</feature>
<organism evidence="10 11">
    <name type="scientific">Peptidiphaga gingivicola</name>
    <dbReference type="NCBI Taxonomy" id="2741497"/>
    <lineage>
        <taxon>Bacteria</taxon>
        <taxon>Bacillati</taxon>
        <taxon>Actinomycetota</taxon>
        <taxon>Actinomycetes</taxon>
        <taxon>Actinomycetales</taxon>
        <taxon>Actinomycetaceae</taxon>
        <taxon>Peptidiphaga</taxon>
    </lineage>
</organism>
<protein>
    <submittedName>
        <fullName evidence="10">Sodium:alanine symporter</fullName>
    </submittedName>
</protein>
<gene>
    <name evidence="10" type="ORF">A4H34_01525</name>
</gene>
<proteinExistence type="inferred from homology"/>
<dbReference type="Pfam" id="PF01235">
    <property type="entry name" value="Na_Ala_symp"/>
    <property type="match status" value="1"/>
</dbReference>
<evidence type="ECO:0000313" key="11">
    <source>
        <dbReference type="Proteomes" id="UP000078368"/>
    </source>
</evidence>
<evidence type="ECO:0000256" key="8">
    <source>
        <dbReference type="ARBA" id="ARBA00023136"/>
    </source>
</evidence>
<evidence type="ECO:0000256" key="5">
    <source>
        <dbReference type="ARBA" id="ARBA00022692"/>
    </source>
</evidence>
<feature type="transmembrane region" description="Helical" evidence="9">
    <location>
        <begin position="14"/>
        <end position="33"/>
    </location>
</feature>
<dbReference type="GO" id="GO:0005886">
    <property type="term" value="C:plasma membrane"/>
    <property type="evidence" value="ECO:0007669"/>
    <property type="project" value="UniProtKB-SubCell"/>
</dbReference>
<comment type="similarity">
    <text evidence="2 9">Belongs to the alanine or glycine:cation symporter (AGCS) (TC 2.A.25) family.</text>
</comment>
<evidence type="ECO:0000256" key="4">
    <source>
        <dbReference type="ARBA" id="ARBA00022475"/>
    </source>
</evidence>
<dbReference type="InterPro" id="IPR001463">
    <property type="entry name" value="Na/Ala_symport"/>
</dbReference>
<evidence type="ECO:0000256" key="9">
    <source>
        <dbReference type="RuleBase" id="RU363064"/>
    </source>
</evidence>
<feature type="transmembrane region" description="Helical" evidence="9">
    <location>
        <begin position="352"/>
        <end position="375"/>
    </location>
</feature>
<accession>A0A179B3G4</accession>
<evidence type="ECO:0000256" key="3">
    <source>
        <dbReference type="ARBA" id="ARBA00022448"/>
    </source>
</evidence>
<keyword evidence="6 9" id="KW-0769">Symport</keyword>
<sequence>MDKLTELISTTNNWITTHILIVMLIGAGIYFTIRTGFVQIRLFGQMVKQVFDSRDVDGDGISSFQAFAIGIASRVGTGNIAGVAIAVTLGGPGAVFWMWLVAFLGMATAFIEATLAQLFKIRWHDGTFRGGPAFYIQRGLGSRKWGVVFALFLICSFGVSFEMVQANTIADTLKTQFEVNPWVTAAILLVLCGPIVYRGLKAVAKASEIVAPLMAIVYIGLAAAVVVMNLDKVGPTFSLIVENAFGLRETLGGLAGSMTAAMMNGVRRGLFSNEAGEGSAPNAASTAHVTHPAKQGLIQSAGVFVDTILVCSATAFILFNADPEALKPYWTSPDPAGADMTIAALKSTLGAWAGPVMVVLICVFAGSSVIGNFAYAEVNMDFLTKGKAWGDKLLKAIVIVSIVLGSVAELKLVWNFADLTMTGMALINIVSIVMLGKWAFGALQDYLRNRERPFVATGNPSMPGELPTDIWVHGGTDSPSGSPAAVH</sequence>
<keyword evidence="5 9" id="KW-0812">Transmembrane</keyword>
<comment type="subcellular location">
    <subcellularLocation>
        <location evidence="1 9">Cell membrane</location>
        <topology evidence="1 9">Multi-pass membrane protein</topology>
    </subcellularLocation>
</comment>
<feature type="transmembrane region" description="Helical" evidence="9">
    <location>
        <begin position="396"/>
        <end position="417"/>
    </location>
</feature>
<dbReference type="PANTHER" id="PTHR30330">
    <property type="entry name" value="AGSS FAMILY TRANSPORTER, SODIUM-ALANINE"/>
    <property type="match status" value="1"/>
</dbReference>
<evidence type="ECO:0000256" key="6">
    <source>
        <dbReference type="ARBA" id="ARBA00022847"/>
    </source>
</evidence>
<dbReference type="EMBL" id="LVZK01000001">
    <property type="protein sequence ID" value="OAP85899.1"/>
    <property type="molecule type" value="Genomic_DNA"/>
</dbReference>
<evidence type="ECO:0000313" key="10">
    <source>
        <dbReference type="EMBL" id="OAP85899.1"/>
    </source>
</evidence>
<feature type="transmembrane region" description="Helical" evidence="9">
    <location>
        <begin position="423"/>
        <end position="443"/>
    </location>
</feature>
<keyword evidence="11" id="KW-1185">Reference proteome</keyword>
<comment type="caution">
    <text evidence="10">The sequence shown here is derived from an EMBL/GenBank/DDBJ whole genome shotgun (WGS) entry which is preliminary data.</text>
</comment>
<keyword evidence="8 9" id="KW-0472">Membrane</keyword>
<feature type="transmembrane region" description="Helical" evidence="9">
    <location>
        <begin position="209"/>
        <end position="230"/>
    </location>
</feature>
<dbReference type="PANTHER" id="PTHR30330:SF1">
    <property type="entry name" value="AMINO-ACID CARRIER PROTEIN ALST"/>
    <property type="match status" value="1"/>
</dbReference>
<dbReference type="RefSeq" id="WP_064230840.1">
    <property type="nucleotide sequence ID" value="NZ_LVZK01000001.1"/>
</dbReference>
<keyword evidence="7 9" id="KW-1133">Transmembrane helix</keyword>
<dbReference type="PRINTS" id="PR00175">
    <property type="entry name" value="NAALASMPORT"/>
</dbReference>
<feature type="transmembrane region" description="Helical" evidence="9">
    <location>
        <begin position="96"/>
        <end position="119"/>
    </location>
</feature>
<feature type="transmembrane region" description="Helical" evidence="9">
    <location>
        <begin position="301"/>
        <end position="321"/>
    </location>
</feature>
<reference evidence="10 11" key="1">
    <citation type="submission" date="2016-04" db="EMBL/GenBank/DDBJ databases">
        <title>Peptidophaga gingivicola gen. nov., sp. nov., isolated from human subgingival plaque.</title>
        <authorList>
            <person name="Beall C.J."/>
            <person name="Mokrzan E.M."/>
            <person name="Griffen A.L."/>
            <person name="Leys E.J."/>
        </authorList>
    </citation>
    <scope>NUCLEOTIDE SEQUENCE [LARGE SCALE GENOMIC DNA]</scope>
    <source>
        <strain evidence="10 11">BA112</strain>
    </source>
</reference>
<dbReference type="OrthoDB" id="9806926at2"/>